<reference evidence="3" key="1">
    <citation type="journal article" date="2019" name="Int. J. Syst. Evol. Microbiol.">
        <title>The Global Catalogue of Microorganisms (GCM) 10K type strain sequencing project: providing services to taxonomists for standard genome sequencing and annotation.</title>
        <authorList>
            <consortium name="The Broad Institute Genomics Platform"/>
            <consortium name="The Broad Institute Genome Sequencing Center for Infectious Disease"/>
            <person name="Wu L."/>
            <person name="Ma J."/>
        </authorList>
    </citation>
    <scope>NUCLEOTIDE SEQUENCE [LARGE SCALE GENOMIC DNA]</scope>
    <source>
        <strain evidence="3">NBRC 106310</strain>
    </source>
</reference>
<evidence type="ECO:0008006" key="4">
    <source>
        <dbReference type="Google" id="ProtNLM"/>
    </source>
</evidence>
<protein>
    <recommendedName>
        <fullName evidence="4">Creatinase N-terminal domain-containing protein</fullName>
    </recommendedName>
</protein>
<dbReference type="Proteomes" id="UP001321543">
    <property type="component" value="Chromosome"/>
</dbReference>
<feature type="region of interest" description="Disordered" evidence="1">
    <location>
        <begin position="118"/>
        <end position="137"/>
    </location>
</feature>
<sequence length="137" mass="14698">MPVITADRPHKHERLVRILDELDAESILLTRPENLAWYFDGARTQVPIGGAPVCSALVHRDGSAVVTAPENEADRLAAEEVAGAEFRRVPWYESFAEAPRGVPTDADAVSALRAARAPCCRSSARGTPNSDATPPSP</sequence>
<name>A0ABN6X2L3_9MICO</name>
<dbReference type="RefSeq" id="WP_286302951.1">
    <property type="nucleotide sequence ID" value="NZ_AP027728.1"/>
</dbReference>
<evidence type="ECO:0000256" key="1">
    <source>
        <dbReference type="SAM" id="MobiDB-lite"/>
    </source>
</evidence>
<proteinExistence type="predicted"/>
<organism evidence="2 3">
    <name type="scientific">Microbacterium suwonense</name>
    <dbReference type="NCBI Taxonomy" id="683047"/>
    <lineage>
        <taxon>Bacteria</taxon>
        <taxon>Bacillati</taxon>
        <taxon>Actinomycetota</taxon>
        <taxon>Actinomycetes</taxon>
        <taxon>Micrococcales</taxon>
        <taxon>Microbacteriaceae</taxon>
        <taxon>Microbacterium</taxon>
    </lineage>
</organism>
<accession>A0ABN6X2L3</accession>
<evidence type="ECO:0000313" key="3">
    <source>
        <dbReference type="Proteomes" id="UP001321543"/>
    </source>
</evidence>
<evidence type="ECO:0000313" key="2">
    <source>
        <dbReference type="EMBL" id="BDZ39043.1"/>
    </source>
</evidence>
<dbReference type="EMBL" id="AP027728">
    <property type="protein sequence ID" value="BDZ39043.1"/>
    <property type="molecule type" value="Genomic_DNA"/>
</dbReference>
<keyword evidence="3" id="KW-1185">Reference proteome</keyword>
<feature type="compositionally biased region" description="Polar residues" evidence="1">
    <location>
        <begin position="126"/>
        <end position="137"/>
    </location>
</feature>
<gene>
    <name evidence="2" type="ORF">GCM10025863_16570</name>
</gene>